<evidence type="ECO:0000313" key="1">
    <source>
        <dbReference type="EMBL" id="JAH23344.1"/>
    </source>
</evidence>
<reference evidence="1" key="2">
    <citation type="journal article" date="2015" name="Fish Shellfish Immunol.">
        <title>Early steps in the European eel (Anguilla anguilla)-Vibrio vulnificus interaction in the gills: Role of the RtxA13 toxin.</title>
        <authorList>
            <person name="Callol A."/>
            <person name="Pajuelo D."/>
            <person name="Ebbesson L."/>
            <person name="Teles M."/>
            <person name="MacKenzie S."/>
            <person name="Amaro C."/>
        </authorList>
    </citation>
    <scope>NUCLEOTIDE SEQUENCE</scope>
</reference>
<reference evidence="1" key="1">
    <citation type="submission" date="2014-11" db="EMBL/GenBank/DDBJ databases">
        <authorList>
            <person name="Amaro Gonzalez C."/>
        </authorList>
    </citation>
    <scope>NUCLEOTIDE SEQUENCE</scope>
</reference>
<organism evidence="1">
    <name type="scientific">Anguilla anguilla</name>
    <name type="common">European freshwater eel</name>
    <name type="synonym">Muraena anguilla</name>
    <dbReference type="NCBI Taxonomy" id="7936"/>
    <lineage>
        <taxon>Eukaryota</taxon>
        <taxon>Metazoa</taxon>
        <taxon>Chordata</taxon>
        <taxon>Craniata</taxon>
        <taxon>Vertebrata</taxon>
        <taxon>Euteleostomi</taxon>
        <taxon>Actinopterygii</taxon>
        <taxon>Neopterygii</taxon>
        <taxon>Teleostei</taxon>
        <taxon>Anguilliformes</taxon>
        <taxon>Anguillidae</taxon>
        <taxon>Anguilla</taxon>
    </lineage>
</organism>
<dbReference type="EMBL" id="GBXM01085233">
    <property type="protein sequence ID" value="JAH23344.1"/>
    <property type="molecule type" value="Transcribed_RNA"/>
</dbReference>
<sequence>MERIGQSKVTWRQRMSWPDRVRMITQKGLQEEGQWRNG</sequence>
<protein>
    <submittedName>
        <fullName evidence="1">Uncharacterized protein</fullName>
    </submittedName>
</protein>
<accession>A0A0E9R2L4</accession>
<proteinExistence type="predicted"/>
<name>A0A0E9R2L4_ANGAN</name>
<dbReference type="AlphaFoldDB" id="A0A0E9R2L4"/>